<dbReference type="RefSeq" id="WP_190235580.1">
    <property type="nucleotide sequence ID" value="NZ_SSOA01000003.1"/>
</dbReference>
<proteinExistence type="predicted"/>
<reference evidence="1 2" key="1">
    <citation type="submission" date="2019-04" db="EMBL/GenBank/DDBJ databases">
        <title>Rhizobium terrae sp. nov., isolated from a paddy soil.</title>
        <authorList>
            <person name="Lin S.-Y."/>
            <person name="Hameed A."/>
            <person name="Huang H.-I."/>
            <person name="Young C.-C."/>
        </authorList>
    </citation>
    <scope>NUCLEOTIDE SEQUENCE [LARGE SCALE GENOMIC DNA]</scope>
    <source>
        <strain evidence="1 2">CC-HIH110</strain>
    </source>
</reference>
<sequence length="325" mass="36165">MAKMHLSPELASELDKVELSDDGFVVGRIGFALELYFLGGEKVETRLALCKMLREYHTLFADRISHYLKVDANRLTKADGEAYLDYYEEQARSLPPDEAMDAMVFGYPEKKIVDEPTPISISFTAIGPDPLMTLGRSSICAYFSASFIAEHGYGALLDLALRWSSAINILHGSAGYSLLFEHGVFSGSEALTVLPALKRFPGLDFSDPGRFKVRSKKSDGLSFKSINWLTVLGDKVADRLGDKTALREKLGSFCPIHDFDGGIVVQAGEEPQLGDNNRGIVLDDYRRVAEALKPVRFEDYQLGLFALPDPYDSVQETLTWLKRFD</sequence>
<protein>
    <submittedName>
        <fullName evidence="1">DUF3396 domain-containing protein</fullName>
    </submittedName>
</protein>
<dbReference type="Pfam" id="PF11876">
    <property type="entry name" value="TsiV"/>
    <property type="match status" value="1"/>
</dbReference>
<dbReference type="Proteomes" id="UP000310754">
    <property type="component" value="Unassembled WGS sequence"/>
</dbReference>
<evidence type="ECO:0000313" key="1">
    <source>
        <dbReference type="EMBL" id="THF50761.1"/>
    </source>
</evidence>
<name>A0A4S3ZXW4_9HYPH</name>
<accession>A0A4S3ZXW4</accession>
<organism evidence="1 2">
    <name type="scientific">Allorhizobium terrae</name>
    <dbReference type="NCBI Taxonomy" id="1848972"/>
    <lineage>
        <taxon>Bacteria</taxon>
        <taxon>Pseudomonadati</taxon>
        <taxon>Pseudomonadota</taxon>
        <taxon>Alphaproteobacteria</taxon>
        <taxon>Hyphomicrobiales</taxon>
        <taxon>Rhizobiaceae</taxon>
        <taxon>Rhizobium/Agrobacterium group</taxon>
        <taxon>Allorhizobium</taxon>
    </lineage>
</organism>
<gene>
    <name evidence="1" type="ORF">E6C51_07855</name>
</gene>
<evidence type="ECO:0000313" key="2">
    <source>
        <dbReference type="Proteomes" id="UP000310754"/>
    </source>
</evidence>
<dbReference type="EMBL" id="SSOA01000003">
    <property type="protein sequence ID" value="THF50761.1"/>
    <property type="molecule type" value="Genomic_DNA"/>
</dbReference>
<dbReference type="InterPro" id="IPR021815">
    <property type="entry name" value="TsiV"/>
</dbReference>
<comment type="caution">
    <text evidence="1">The sequence shown here is derived from an EMBL/GenBank/DDBJ whole genome shotgun (WGS) entry which is preliminary data.</text>
</comment>
<dbReference type="AlphaFoldDB" id="A0A4S3ZXW4"/>
<keyword evidence="2" id="KW-1185">Reference proteome</keyword>